<evidence type="ECO:0000313" key="2">
    <source>
        <dbReference type="Proteomes" id="UP000683925"/>
    </source>
</evidence>
<dbReference type="AlphaFoldDB" id="A0A8S1V5J8"/>
<sequence length="284" mass="32597">MFNTSSGQRIRYVKEASGAKSTTQSFKYKSKECDLSANDSTSSAHLKPLIQVKQSYNQHFATALPLRKLASPQKQAPVDGRIVERTYSSVRTSNYVKRSSVAPEKRVENKSVIYEKRSIKMPICPPPSTNVIEEKLEDDQIQGQGSEMQSQKRRKSITFFEQTANANQQQDNEEIVEMMSKYSEKELKQVQNLRVIINGQFDEREIFVDISSIPYEWKLEQIAQQLNEIYKQQFNQSLRNPAISVLIGKIQTKKLSKDMKKYELVLMSLKGQLKESLIVLEDSS</sequence>
<comment type="caution">
    <text evidence="1">The sequence shown here is derived from an EMBL/GenBank/DDBJ whole genome shotgun (WGS) entry which is preliminary data.</text>
</comment>
<name>A0A8S1V5J8_PAROT</name>
<keyword evidence="2" id="KW-1185">Reference proteome</keyword>
<accession>A0A8S1V5J8</accession>
<reference evidence="1" key="1">
    <citation type="submission" date="2021-01" db="EMBL/GenBank/DDBJ databases">
        <authorList>
            <consortium name="Genoscope - CEA"/>
            <person name="William W."/>
        </authorList>
    </citation>
    <scope>NUCLEOTIDE SEQUENCE</scope>
</reference>
<dbReference type="EMBL" id="CAJJDP010000058">
    <property type="protein sequence ID" value="CAD8172181.1"/>
    <property type="molecule type" value="Genomic_DNA"/>
</dbReference>
<dbReference type="OrthoDB" id="291627at2759"/>
<protein>
    <submittedName>
        <fullName evidence="1">Uncharacterized protein</fullName>
    </submittedName>
</protein>
<proteinExistence type="predicted"/>
<organism evidence="1 2">
    <name type="scientific">Paramecium octaurelia</name>
    <dbReference type="NCBI Taxonomy" id="43137"/>
    <lineage>
        <taxon>Eukaryota</taxon>
        <taxon>Sar</taxon>
        <taxon>Alveolata</taxon>
        <taxon>Ciliophora</taxon>
        <taxon>Intramacronucleata</taxon>
        <taxon>Oligohymenophorea</taxon>
        <taxon>Peniculida</taxon>
        <taxon>Parameciidae</taxon>
        <taxon>Paramecium</taxon>
    </lineage>
</organism>
<dbReference type="Proteomes" id="UP000683925">
    <property type="component" value="Unassembled WGS sequence"/>
</dbReference>
<gene>
    <name evidence="1" type="ORF">POCTA_138.1.T0590242</name>
</gene>
<evidence type="ECO:0000313" key="1">
    <source>
        <dbReference type="EMBL" id="CAD8172181.1"/>
    </source>
</evidence>